<gene>
    <name evidence="8" type="ORF">CLV38_11437</name>
</gene>
<dbReference type="InterPro" id="IPR013320">
    <property type="entry name" value="ConA-like_dom_sf"/>
</dbReference>
<organism evidence="8 9">
    <name type="scientific">Alkalibacterium olivapovliticus</name>
    <dbReference type="NCBI Taxonomy" id="99907"/>
    <lineage>
        <taxon>Bacteria</taxon>
        <taxon>Bacillati</taxon>
        <taxon>Bacillota</taxon>
        <taxon>Bacilli</taxon>
        <taxon>Lactobacillales</taxon>
        <taxon>Carnobacteriaceae</taxon>
        <taxon>Alkalibacterium</taxon>
    </lineage>
</organism>
<feature type="active site" description="Proton acceptor" evidence="4">
    <location>
        <position position="17"/>
    </location>
</feature>
<proteinExistence type="inferred from homology"/>
<dbReference type="RefSeq" id="WP_106193901.1">
    <property type="nucleotide sequence ID" value="NZ_PVTO01000014.1"/>
</dbReference>
<dbReference type="SUPFAM" id="SSF49899">
    <property type="entry name" value="Concanavalin A-like lectins/glucanases"/>
    <property type="match status" value="1"/>
</dbReference>
<evidence type="ECO:0000256" key="2">
    <source>
        <dbReference type="ARBA" id="ARBA00022801"/>
    </source>
</evidence>
<dbReference type="OrthoDB" id="9801455at2"/>
<name>A0A2T0W6A5_9LACT</name>
<dbReference type="Gene3D" id="2.115.10.20">
    <property type="entry name" value="Glycosyl hydrolase domain, family 43"/>
    <property type="match status" value="1"/>
</dbReference>
<comment type="caution">
    <text evidence="8">The sequence shown here is derived from an EMBL/GenBank/DDBJ whole genome shotgun (WGS) entry which is preliminary data.</text>
</comment>
<dbReference type="Proteomes" id="UP000238205">
    <property type="component" value="Unassembled WGS sequence"/>
</dbReference>
<feature type="site" description="Important for catalytic activity, responsible for pKa modulation of the active site Glu and correct orientation of both the proton donor and substrate" evidence="5">
    <location>
        <position position="127"/>
    </location>
</feature>
<evidence type="ECO:0000256" key="3">
    <source>
        <dbReference type="ARBA" id="ARBA00023295"/>
    </source>
</evidence>
<dbReference type="InterPro" id="IPR006710">
    <property type="entry name" value="Glyco_hydro_43"/>
</dbReference>
<dbReference type="GO" id="GO:0005975">
    <property type="term" value="P:carbohydrate metabolic process"/>
    <property type="evidence" value="ECO:0007669"/>
    <property type="project" value="InterPro"/>
</dbReference>
<feature type="domain" description="Beta-xylosidase C-terminal Concanavalin A-like" evidence="7">
    <location>
        <begin position="315"/>
        <end position="507"/>
    </location>
</feature>
<dbReference type="GO" id="GO:0004553">
    <property type="term" value="F:hydrolase activity, hydrolyzing O-glycosyl compounds"/>
    <property type="evidence" value="ECO:0007669"/>
    <property type="project" value="InterPro"/>
</dbReference>
<evidence type="ECO:0000313" key="8">
    <source>
        <dbReference type="EMBL" id="PRY82241.1"/>
    </source>
</evidence>
<dbReference type="Pfam" id="PF17851">
    <property type="entry name" value="GH43_C2"/>
    <property type="match status" value="1"/>
</dbReference>
<evidence type="ECO:0000259" key="7">
    <source>
        <dbReference type="Pfam" id="PF17851"/>
    </source>
</evidence>
<reference evidence="8 9" key="1">
    <citation type="submission" date="2018-03" db="EMBL/GenBank/DDBJ databases">
        <title>Genomic Encyclopedia of Archaeal and Bacterial Type Strains, Phase II (KMG-II): from individual species to whole genera.</title>
        <authorList>
            <person name="Goeker M."/>
        </authorList>
    </citation>
    <scope>NUCLEOTIDE SEQUENCE [LARGE SCALE GENOMIC DNA]</scope>
    <source>
        <strain evidence="8 9">DSM 13175</strain>
    </source>
</reference>
<feature type="active site" description="Proton donor" evidence="4">
    <location>
        <position position="179"/>
    </location>
</feature>
<evidence type="ECO:0000256" key="4">
    <source>
        <dbReference type="PIRSR" id="PIRSR606710-1"/>
    </source>
</evidence>
<dbReference type="EMBL" id="PVTO01000014">
    <property type="protein sequence ID" value="PRY82241.1"/>
    <property type="molecule type" value="Genomic_DNA"/>
</dbReference>
<dbReference type="InterPro" id="IPR051795">
    <property type="entry name" value="Glycosyl_Hydrlase_43"/>
</dbReference>
<dbReference type="CDD" id="cd09001">
    <property type="entry name" value="GH43_FsAxh1-like"/>
    <property type="match status" value="1"/>
</dbReference>
<dbReference type="InterPro" id="IPR023296">
    <property type="entry name" value="Glyco_hydro_beta-prop_sf"/>
</dbReference>
<keyword evidence="9" id="KW-1185">Reference proteome</keyword>
<dbReference type="SUPFAM" id="SSF75005">
    <property type="entry name" value="Arabinanase/levansucrase/invertase"/>
    <property type="match status" value="1"/>
</dbReference>
<evidence type="ECO:0000256" key="5">
    <source>
        <dbReference type="PIRSR" id="PIRSR606710-2"/>
    </source>
</evidence>
<comment type="similarity">
    <text evidence="1 6">Belongs to the glycosyl hydrolase 43 family.</text>
</comment>
<evidence type="ECO:0000313" key="9">
    <source>
        <dbReference type="Proteomes" id="UP000238205"/>
    </source>
</evidence>
<dbReference type="PANTHER" id="PTHR42812:SF12">
    <property type="entry name" value="BETA-XYLOSIDASE-RELATED"/>
    <property type="match status" value="1"/>
</dbReference>
<keyword evidence="2 6" id="KW-0378">Hydrolase</keyword>
<dbReference type="PANTHER" id="PTHR42812">
    <property type="entry name" value="BETA-XYLOSIDASE"/>
    <property type="match status" value="1"/>
</dbReference>
<dbReference type="AlphaFoldDB" id="A0A2T0W6A5"/>
<accession>A0A2T0W6A5</accession>
<dbReference type="Gene3D" id="2.60.120.200">
    <property type="match status" value="1"/>
</dbReference>
<evidence type="ECO:0000256" key="6">
    <source>
        <dbReference type="RuleBase" id="RU361187"/>
    </source>
</evidence>
<dbReference type="InterPro" id="IPR041542">
    <property type="entry name" value="GH43_C2"/>
</dbReference>
<evidence type="ECO:0000256" key="1">
    <source>
        <dbReference type="ARBA" id="ARBA00009865"/>
    </source>
</evidence>
<protein>
    <submittedName>
        <fullName evidence="8">Beta-xylosidase</fullName>
    </submittedName>
</protein>
<sequence length="509" mass="58731">MESIPVKNPIIPLDYPDPDIIRVGDMYYMVSTTMYFFPGCEILKSNDLVHWEHACYVYSHLDSTDAQKLSDNKNIYGKGMWAASLRYHNGTFYVLFVANDTQKTYLFTTNDLTKAWNKRYLEGFYHDASLLFDDDGRVFIVYGNTEIWLTELNSELSGPKKNGLHRLIINEKNPMLGHEGAHFYKINGRYYIFLIRSLPDRWMRVQSCFTSDSIEGEFKGRDILSDDRGYTGQGVAQGGIVDTPQGDWYTVLFQDMGAVGRLPILVPFKWDNNFPVIGEDEKIPDSFSVQVPESRKYNPLVGSDDFKESTESYYGLNPFWQFNHEPDEESFILNHTKGYYEMTNHYLVDSLLQSKNTLTQRMLYPKSSAEVTVDFSRLKDGDITGLCALQGAYGFIAVTKREGKCYLTMNSVSQSEDPVHVEAYLPERKWEEIELVQAEVELKAVADFTDGRDEVTFYYKDNNTYKQMGPAHKVYFKLDHFTGCRYGLFSYATRDIGGKSRFSHFKYSK</sequence>
<keyword evidence="3 6" id="KW-0326">Glycosidase</keyword>
<dbReference type="Pfam" id="PF04616">
    <property type="entry name" value="Glyco_hydro_43"/>
    <property type="match status" value="1"/>
</dbReference>